<dbReference type="AlphaFoldDB" id="A0A9W6QF13"/>
<evidence type="ECO:0000256" key="1">
    <source>
        <dbReference type="SAM" id="MobiDB-lite"/>
    </source>
</evidence>
<sequence length="118" mass="13454">MRTPSVPRIEVHVRTATRMHPSAGAPTSADSHIGGPMRWPADEPWPHCVDPLPDGSLGQPLFGAAQFYRRDFPMLPFPADRDLLQVFWCPTVDDDRHHHNYDPIALRLFWRDSMALDT</sequence>
<feature type="region of interest" description="Disordered" evidence="1">
    <location>
        <begin position="15"/>
        <end position="37"/>
    </location>
</feature>
<evidence type="ECO:0000313" key="3">
    <source>
        <dbReference type="Proteomes" id="UP001165042"/>
    </source>
</evidence>
<comment type="caution">
    <text evidence="2">The sequence shown here is derived from an EMBL/GenBank/DDBJ whole genome shotgun (WGS) entry which is preliminary data.</text>
</comment>
<protein>
    <submittedName>
        <fullName evidence="2">Uncharacterized protein</fullName>
    </submittedName>
</protein>
<evidence type="ECO:0000313" key="2">
    <source>
        <dbReference type="EMBL" id="GLW89746.1"/>
    </source>
</evidence>
<dbReference type="Proteomes" id="UP001165042">
    <property type="component" value="Unassembled WGS sequence"/>
</dbReference>
<reference evidence="2" key="1">
    <citation type="submission" date="2023-02" db="EMBL/GenBank/DDBJ databases">
        <title>Actinokineospora globicatena NBRC 15670.</title>
        <authorList>
            <person name="Ichikawa N."/>
            <person name="Sato H."/>
            <person name="Tonouchi N."/>
        </authorList>
    </citation>
    <scope>NUCLEOTIDE SEQUENCE</scope>
    <source>
        <strain evidence="2">NBRC 15670</strain>
    </source>
</reference>
<accession>A0A9W6QF13</accession>
<organism evidence="2 3">
    <name type="scientific">Actinokineospora globicatena</name>
    <dbReference type="NCBI Taxonomy" id="103729"/>
    <lineage>
        <taxon>Bacteria</taxon>
        <taxon>Bacillati</taxon>
        <taxon>Actinomycetota</taxon>
        <taxon>Actinomycetes</taxon>
        <taxon>Pseudonocardiales</taxon>
        <taxon>Pseudonocardiaceae</taxon>
        <taxon>Actinokineospora</taxon>
    </lineage>
</organism>
<dbReference type="RefSeq" id="WP_285607197.1">
    <property type="nucleotide sequence ID" value="NZ_BSSD01000001.1"/>
</dbReference>
<gene>
    <name evidence="2" type="ORF">Aglo03_05620</name>
</gene>
<dbReference type="EMBL" id="BSSD01000001">
    <property type="protein sequence ID" value="GLW89746.1"/>
    <property type="molecule type" value="Genomic_DNA"/>
</dbReference>
<proteinExistence type="predicted"/>
<name>A0A9W6QF13_9PSEU</name>
<dbReference type="Gene3D" id="2.30.320.10">
    <property type="entry name" value="YwqG-like"/>
    <property type="match status" value="1"/>
</dbReference>
<keyword evidence="3" id="KW-1185">Reference proteome</keyword>